<dbReference type="EMBL" id="RZNY01000001">
    <property type="protein sequence ID" value="RUT48740.1"/>
    <property type="molecule type" value="Genomic_DNA"/>
</dbReference>
<evidence type="ECO:0000259" key="1">
    <source>
        <dbReference type="Pfam" id="PF00483"/>
    </source>
</evidence>
<protein>
    <submittedName>
        <fullName evidence="2">Glucose-1-phosphate thymidylyltransferase</fullName>
        <ecNumber evidence="2">2.7.7.24</ecNumber>
    </submittedName>
</protein>
<dbReference type="RefSeq" id="WP_127190331.1">
    <property type="nucleotide sequence ID" value="NZ_RZNY01000001.1"/>
</dbReference>
<comment type="caution">
    <text evidence="2">The sequence shown here is derived from an EMBL/GenBank/DDBJ whole genome shotgun (WGS) entry which is preliminary data.</text>
</comment>
<dbReference type="NCBIfam" id="TIGR01208">
    <property type="entry name" value="rmlA_long"/>
    <property type="match status" value="1"/>
</dbReference>
<evidence type="ECO:0000313" key="3">
    <source>
        <dbReference type="Proteomes" id="UP000279446"/>
    </source>
</evidence>
<dbReference type="OrthoDB" id="9803871at2"/>
<dbReference type="InterPro" id="IPR005908">
    <property type="entry name" value="G1P_thy_trans_l"/>
</dbReference>
<proteinExistence type="predicted"/>
<dbReference type="InterPro" id="IPR005835">
    <property type="entry name" value="NTP_transferase_dom"/>
</dbReference>
<accession>A0A3S1CC05</accession>
<dbReference type="EC" id="2.7.7.24" evidence="2"/>
<name>A0A3S1CC05_9BACL</name>
<sequence>MKGLILCAGKGTRLQPFSYTQPKSMIPVVNKPVLEYCIESLTKQGINEIGIAINQSQQVIIDQVGNGQKYGANVKYIYQTEQKGIAHAVKQAEQFLDGEPFILLLGDNLIAEDLKVLIDTYNINNSHGSMMLASVPNPQDYGVVEIQKEQIISLVEKPKNPKSNLAIIGVYLLDSSIFEAINNIQMSPRGEYEITDAIQWLIDQGKSISYTITNSLFSDVGTVDRWLEANEWMMNQKWNNQIKVGKPTILENCIIKGPVIIGDNCTIINAEIGPYVCIGNDCRIENCEMDNSILLEKVIIKNLKYPVSKSVFGREVYINGDDQNMITNLNFVLGDKSKINSGN</sequence>
<dbReference type="CDD" id="cd04189">
    <property type="entry name" value="G1P_TT_long"/>
    <property type="match status" value="1"/>
</dbReference>
<dbReference type="SUPFAM" id="SSF53448">
    <property type="entry name" value="Nucleotide-diphospho-sugar transferases"/>
    <property type="match status" value="1"/>
</dbReference>
<feature type="domain" description="Nucleotidyl transferase" evidence="1">
    <location>
        <begin position="2"/>
        <end position="231"/>
    </location>
</feature>
<dbReference type="AlphaFoldDB" id="A0A3S1CC05"/>
<dbReference type="Proteomes" id="UP000279446">
    <property type="component" value="Unassembled WGS sequence"/>
</dbReference>
<keyword evidence="2" id="KW-0548">Nucleotidyltransferase</keyword>
<dbReference type="InterPro" id="IPR029044">
    <property type="entry name" value="Nucleotide-diphossugar_trans"/>
</dbReference>
<dbReference type="PANTHER" id="PTHR42883">
    <property type="entry name" value="GLUCOSE-1-PHOSPHATE THYMIDYLTRANSFERASE"/>
    <property type="match status" value="1"/>
</dbReference>
<dbReference type="Gene3D" id="3.90.550.10">
    <property type="entry name" value="Spore Coat Polysaccharide Biosynthesis Protein SpsA, Chain A"/>
    <property type="match status" value="1"/>
</dbReference>
<dbReference type="Gene3D" id="2.160.10.10">
    <property type="entry name" value="Hexapeptide repeat proteins"/>
    <property type="match status" value="1"/>
</dbReference>
<dbReference type="Pfam" id="PF00483">
    <property type="entry name" value="NTP_transferase"/>
    <property type="match status" value="1"/>
</dbReference>
<dbReference type="PANTHER" id="PTHR42883:SF2">
    <property type="entry name" value="THYMIDYLYLTRANSFERASE"/>
    <property type="match status" value="1"/>
</dbReference>
<keyword evidence="2" id="KW-0808">Transferase</keyword>
<keyword evidence="3" id="KW-1185">Reference proteome</keyword>
<dbReference type="GO" id="GO:0008879">
    <property type="term" value="F:glucose-1-phosphate thymidylyltransferase activity"/>
    <property type="evidence" value="ECO:0007669"/>
    <property type="project" value="UniProtKB-EC"/>
</dbReference>
<reference evidence="2 3" key="1">
    <citation type="submission" date="2018-12" db="EMBL/GenBank/DDBJ databases">
        <authorList>
            <person name="Sun L."/>
            <person name="Chen Z."/>
        </authorList>
    </citation>
    <scope>NUCLEOTIDE SEQUENCE [LARGE SCALE GENOMIC DNA]</scope>
    <source>
        <strain evidence="2 3">DSM 15890</strain>
    </source>
</reference>
<evidence type="ECO:0000313" key="2">
    <source>
        <dbReference type="EMBL" id="RUT48740.1"/>
    </source>
</evidence>
<organism evidence="2 3">
    <name type="scientific">Paenibacillus anaericanus</name>
    <dbReference type="NCBI Taxonomy" id="170367"/>
    <lineage>
        <taxon>Bacteria</taxon>
        <taxon>Bacillati</taxon>
        <taxon>Bacillota</taxon>
        <taxon>Bacilli</taxon>
        <taxon>Bacillales</taxon>
        <taxon>Paenibacillaceae</taxon>
        <taxon>Paenibacillus</taxon>
    </lineage>
</organism>
<gene>
    <name evidence="2" type="ORF">EJP82_02055</name>
</gene>